<gene>
    <name evidence="2" type="ORF">apy_11220</name>
</gene>
<dbReference type="AlphaFoldDB" id="A0A401HAG6"/>
<feature type="transmembrane region" description="Helical" evidence="1">
    <location>
        <begin position="111"/>
        <end position="130"/>
    </location>
</feature>
<sequence>MASRGVLSYISAIASVLGFLLALGSLLLLGYVYTHASGASTLVGVIVLAIYLALMVGMLVVGNILFFLSSFRGGRVSRVLTPPVIAVNLLWAFVAGVNAVGSLRSGDTEAAATTGLLPVFLVAFTLFYVWRLRRV</sequence>
<dbReference type="Proteomes" id="UP000291213">
    <property type="component" value="Unassembled WGS sequence"/>
</dbReference>
<proteinExistence type="predicted"/>
<reference evidence="2 3" key="1">
    <citation type="submission" date="2017-02" db="EMBL/GenBank/DDBJ databases">
        <title>isolation and characterization of a novel temperate virus Aeropyrum globular virus 1 infecting hyperthermophilic archaeon Aeropyrum.</title>
        <authorList>
            <person name="Yumiya M."/>
            <person name="Yoshida T."/>
            <person name="Sako Y."/>
        </authorList>
    </citation>
    <scope>NUCLEOTIDE SEQUENCE [LARGE SCALE GENOMIC DNA]</scope>
    <source>
        <strain evidence="2 3">YK1-12-2013</strain>
    </source>
</reference>
<comment type="caution">
    <text evidence="2">The sequence shown here is derived from an EMBL/GenBank/DDBJ whole genome shotgun (WGS) entry which is preliminary data.</text>
</comment>
<evidence type="ECO:0000313" key="3">
    <source>
        <dbReference type="Proteomes" id="UP000291213"/>
    </source>
</evidence>
<keyword evidence="1" id="KW-0812">Transmembrane</keyword>
<protein>
    <submittedName>
        <fullName evidence="2">Uncharacterized protein</fullName>
    </submittedName>
</protein>
<name>A0A401HAG6_AERPX</name>
<feature type="transmembrane region" description="Helical" evidence="1">
    <location>
        <begin position="45"/>
        <end position="68"/>
    </location>
</feature>
<evidence type="ECO:0000256" key="1">
    <source>
        <dbReference type="SAM" id="Phobius"/>
    </source>
</evidence>
<accession>A0A401HAG6</accession>
<feature type="transmembrane region" description="Helical" evidence="1">
    <location>
        <begin position="7"/>
        <end position="33"/>
    </location>
</feature>
<feature type="transmembrane region" description="Helical" evidence="1">
    <location>
        <begin position="80"/>
        <end position="99"/>
    </location>
</feature>
<keyword evidence="1" id="KW-0472">Membrane</keyword>
<dbReference type="EMBL" id="BDMD01000061">
    <property type="protein sequence ID" value="GBF09397.1"/>
    <property type="molecule type" value="Genomic_DNA"/>
</dbReference>
<organism evidence="2 3">
    <name type="scientific">Aeropyrum pernix</name>
    <dbReference type="NCBI Taxonomy" id="56636"/>
    <lineage>
        <taxon>Archaea</taxon>
        <taxon>Thermoproteota</taxon>
        <taxon>Thermoprotei</taxon>
        <taxon>Desulfurococcales</taxon>
        <taxon>Desulfurococcaceae</taxon>
        <taxon>Aeropyrum</taxon>
    </lineage>
</organism>
<dbReference type="RefSeq" id="WP_131160375.1">
    <property type="nucleotide sequence ID" value="NZ_BDMD01000061.1"/>
</dbReference>
<evidence type="ECO:0000313" key="2">
    <source>
        <dbReference type="EMBL" id="GBF09397.1"/>
    </source>
</evidence>
<keyword evidence="1" id="KW-1133">Transmembrane helix</keyword>